<sequence>MTSSVKNERYQSTAMSTNNPFPNGPLRVEDPSTGIADLNSAIPPVQETKSRASQVYYLWPCYGLYAMAVGMTFAPNLEVRSKIICQSYTLDSNANCDAIPNFKNEVAHLTIILSLITGVLACLTTSYWSAFSDKIGRLPIITLTSAGYFIVNGINAYVSTRLDPNQMYLLYISAAIEGLSGSQSTVMALSHAYASDCTDNGSRAHVFSQLMGILFLGVAAGPALATFITKYTEHFENAFIAASVLSIIMLIISLIIPESLERKSDLDTSLPERQSAAQTIRKMPSIVDNIKKPFSIIAPQRDDNDVIKNVNLLAITLAYVPIVLAIGSVQIKFLYTKFKFDWDVNQLGSFITYVGTVRALALLLIIPLSLETLRRFMKPAIELPTTTIYEDEDEDTINDEILTKSVNQAEIKFDLVLLRFCLAIDAIAYAGLAFSGSVTTFSAFTAMSAFGGGASPSAISSLALLLAPKESESNGAVLGAFSSVQSAGAQIIGPALYGFIYAQSPNSAFMFVIGGTFIASIIATFFVKY</sequence>
<dbReference type="OrthoDB" id="3026777at2759"/>
<dbReference type="GO" id="GO:0016020">
    <property type="term" value="C:membrane"/>
    <property type="evidence" value="ECO:0007669"/>
    <property type="project" value="UniProtKB-SubCell"/>
</dbReference>
<dbReference type="InterPro" id="IPR036259">
    <property type="entry name" value="MFS_trans_sf"/>
</dbReference>
<feature type="transmembrane region" description="Helical" evidence="6">
    <location>
        <begin position="350"/>
        <end position="370"/>
    </location>
</feature>
<feature type="transmembrane region" description="Helical" evidence="6">
    <location>
        <begin position="416"/>
        <end position="435"/>
    </location>
</feature>
<evidence type="ECO:0008006" key="11">
    <source>
        <dbReference type="Google" id="ProtNLM"/>
    </source>
</evidence>
<name>A0A4V4MQ58_9BASI</name>
<feature type="transmembrane region" description="Helical" evidence="6">
    <location>
        <begin position="140"/>
        <end position="158"/>
    </location>
</feature>
<dbReference type="GO" id="GO:0022857">
    <property type="term" value="F:transmembrane transporter activity"/>
    <property type="evidence" value="ECO:0007669"/>
    <property type="project" value="InterPro"/>
</dbReference>
<dbReference type="InterPro" id="IPR011701">
    <property type="entry name" value="MFS"/>
</dbReference>
<evidence type="ECO:0000256" key="3">
    <source>
        <dbReference type="ARBA" id="ARBA00022989"/>
    </source>
</evidence>
<evidence type="ECO:0000313" key="9">
    <source>
        <dbReference type="Proteomes" id="UP000305362"/>
    </source>
</evidence>
<evidence type="ECO:0000313" key="7">
    <source>
        <dbReference type="EMBL" id="TIC65193.1"/>
    </source>
</evidence>
<comment type="caution">
    <text evidence="7">The sequence shown here is derived from an EMBL/GenBank/DDBJ whole genome shotgun (WGS) entry which is preliminary data.</text>
</comment>
<proteinExistence type="predicted"/>
<feature type="compositionally biased region" description="Polar residues" evidence="5">
    <location>
        <begin position="1"/>
        <end position="21"/>
    </location>
</feature>
<feature type="transmembrane region" description="Helical" evidence="6">
    <location>
        <begin position="478"/>
        <end position="502"/>
    </location>
</feature>
<organism evidence="7 10">
    <name type="scientific">Wallemia mellicola</name>
    <dbReference type="NCBI Taxonomy" id="1708541"/>
    <lineage>
        <taxon>Eukaryota</taxon>
        <taxon>Fungi</taxon>
        <taxon>Dikarya</taxon>
        <taxon>Basidiomycota</taxon>
        <taxon>Wallemiomycotina</taxon>
        <taxon>Wallemiomycetes</taxon>
        <taxon>Wallemiales</taxon>
        <taxon>Wallemiaceae</taxon>
        <taxon>Wallemia</taxon>
    </lineage>
</organism>
<feature type="transmembrane region" description="Helical" evidence="6">
    <location>
        <begin position="508"/>
        <end position="527"/>
    </location>
</feature>
<feature type="transmembrane region" description="Helical" evidence="6">
    <location>
        <begin position="107"/>
        <end position="128"/>
    </location>
</feature>
<dbReference type="Proteomes" id="UP000310708">
    <property type="component" value="Unassembled WGS sequence"/>
</dbReference>
<evidence type="ECO:0000313" key="8">
    <source>
        <dbReference type="EMBL" id="TIC66334.1"/>
    </source>
</evidence>
<feature type="transmembrane region" description="Helical" evidence="6">
    <location>
        <begin position="170"/>
        <end position="194"/>
    </location>
</feature>
<dbReference type="EMBL" id="SPRV01000021">
    <property type="protein sequence ID" value="TIC66334.1"/>
    <property type="molecule type" value="Genomic_DNA"/>
</dbReference>
<feature type="transmembrane region" description="Helical" evidence="6">
    <location>
        <begin position="441"/>
        <end position="466"/>
    </location>
</feature>
<dbReference type="SUPFAM" id="SSF103473">
    <property type="entry name" value="MFS general substrate transporter"/>
    <property type="match status" value="1"/>
</dbReference>
<keyword evidence="2 6" id="KW-0812">Transmembrane</keyword>
<evidence type="ECO:0000256" key="6">
    <source>
        <dbReference type="SAM" id="Phobius"/>
    </source>
</evidence>
<feature type="region of interest" description="Disordered" evidence="5">
    <location>
        <begin position="1"/>
        <end position="28"/>
    </location>
</feature>
<accession>A0A4V4MQ58</accession>
<evidence type="ECO:0000256" key="2">
    <source>
        <dbReference type="ARBA" id="ARBA00022692"/>
    </source>
</evidence>
<keyword evidence="4 6" id="KW-0472">Membrane</keyword>
<evidence type="ECO:0000313" key="10">
    <source>
        <dbReference type="Proteomes" id="UP000310708"/>
    </source>
</evidence>
<evidence type="ECO:0000256" key="4">
    <source>
        <dbReference type="ARBA" id="ARBA00023136"/>
    </source>
</evidence>
<dbReference type="PANTHER" id="PTHR23507">
    <property type="entry name" value="ZGC:174356"/>
    <property type="match status" value="1"/>
</dbReference>
<feature type="transmembrane region" description="Helical" evidence="6">
    <location>
        <begin position="55"/>
        <end position="74"/>
    </location>
</feature>
<keyword evidence="3 6" id="KW-1133">Transmembrane helix</keyword>
<dbReference type="Gene3D" id="1.20.1250.20">
    <property type="entry name" value="MFS general substrate transporter like domains"/>
    <property type="match status" value="1"/>
</dbReference>
<dbReference type="PANTHER" id="PTHR23507:SF1">
    <property type="entry name" value="FI18259P1-RELATED"/>
    <property type="match status" value="1"/>
</dbReference>
<feature type="transmembrane region" description="Helical" evidence="6">
    <location>
        <begin position="206"/>
        <end position="225"/>
    </location>
</feature>
<dbReference type="EMBL" id="SPRX01000026">
    <property type="protein sequence ID" value="TIC65193.1"/>
    <property type="molecule type" value="Genomic_DNA"/>
</dbReference>
<reference evidence="9 10" key="1">
    <citation type="submission" date="2019-03" db="EMBL/GenBank/DDBJ databases">
        <title>Sequencing 25 genomes of Wallemia mellicola.</title>
        <authorList>
            <person name="Gostincar C."/>
        </authorList>
    </citation>
    <scope>NUCLEOTIDE SEQUENCE [LARGE SCALE GENOMIC DNA]</scope>
    <source>
        <strain evidence="8 9">EXF-1277</strain>
        <strain evidence="7 10">EXF-757</strain>
    </source>
</reference>
<dbReference type="Pfam" id="PF07690">
    <property type="entry name" value="MFS_1"/>
    <property type="match status" value="1"/>
</dbReference>
<gene>
    <name evidence="7" type="ORF">E3Q01_02340</name>
    <name evidence="8" type="ORF">E3Q03_02265</name>
</gene>
<feature type="transmembrane region" description="Helical" evidence="6">
    <location>
        <begin position="310"/>
        <end position="330"/>
    </location>
</feature>
<dbReference type="Proteomes" id="UP000305362">
    <property type="component" value="Unassembled WGS sequence"/>
</dbReference>
<evidence type="ECO:0000256" key="5">
    <source>
        <dbReference type="SAM" id="MobiDB-lite"/>
    </source>
</evidence>
<dbReference type="AlphaFoldDB" id="A0A4V4MQ58"/>
<evidence type="ECO:0000256" key="1">
    <source>
        <dbReference type="ARBA" id="ARBA00004141"/>
    </source>
</evidence>
<feature type="transmembrane region" description="Helical" evidence="6">
    <location>
        <begin position="237"/>
        <end position="256"/>
    </location>
</feature>
<comment type="subcellular location">
    <subcellularLocation>
        <location evidence="1">Membrane</location>
        <topology evidence="1">Multi-pass membrane protein</topology>
    </subcellularLocation>
</comment>
<protein>
    <recommendedName>
        <fullName evidence="11">MFS general substrate transporter</fullName>
    </recommendedName>
</protein>